<evidence type="ECO:0000256" key="7">
    <source>
        <dbReference type="SAM" id="MobiDB-lite"/>
    </source>
</evidence>
<reference evidence="10" key="2">
    <citation type="submission" date="2021-01" db="UniProtKB">
        <authorList>
            <consortium name="EnsemblMetazoa"/>
        </authorList>
    </citation>
    <scope>IDENTIFICATION</scope>
</reference>
<feature type="domain" description="VPS9" evidence="9">
    <location>
        <begin position="1604"/>
        <end position="1754"/>
    </location>
</feature>
<dbReference type="InterPro" id="IPR001936">
    <property type="entry name" value="RasGAP_dom"/>
</dbReference>
<dbReference type="Gene3D" id="1.10.246.120">
    <property type="match status" value="1"/>
</dbReference>
<dbReference type="GO" id="GO:0030139">
    <property type="term" value="C:endocytic vesicle"/>
    <property type="evidence" value="ECO:0000318"/>
    <property type="project" value="GO_Central"/>
</dbReference>
<feature type="region of interest" description="Disordered" evidence="7">
    <location>
        <begin position="965"/>
        <end position="991"/>
    </location>
</feature>
<dbReference type="RefSeq" id="XP_030853204.1">
    <property type="nucleotide sequence ID" value="XM_030997344.1"/>
</dbReference>
<feature type="compositionally biased region" description="Polar residues" evidence="7">
    <location>
        <begin position="1250"/>
        <end position="1259"/>
    </location>
</feature>
<dbReference type="GO" id="GO:0005829">
    <property type="term" value="C:cytosol"/>
    <property type="evidence" value="ECO:0000318"/>
    <property type="project" value="GO_Central"/>
</dbReference>
<keyword evidence="3" id="KW-0343">GTPase activation</keyword>
<comment type="subcellular location">
    <subcellularLocation>
        <location evidence="1">Membrane</location>
        <topology evidence="1">Peripheral membrane protein</topology>
    </subcellularLocation>
</comment>
<dbReference type="SUPFAM" id="SSF109993">
    <property type="entry name" value="VPS9 domain"/>
    <property type="match status" value="1"/>
</dbReference>
<feature type="compositionally biased region" description="Polar residues" evidence="7">
    <location>
        <begin position="1187"/>
        <end position="1202"/>
    </location>
</feature>
<dbReference type="FunFam" id="1.20.1050.80:FF:000001">
    <property type="entry name" value="GTPase-activating protein and VPS9 domain-containing protein 1 isoform X1"/>
    <property type="match status" value="1"/>
</dbReference>
<feature type="region of interest" description="Disordered" evidence="7">
    <location>
        <begin position="853"/>
        <end position="903"/>
    </location>
</feature>
<dbReference type="GeneID" id="576831"/>
<dbReference type="PANTHER" id="PTHR23101">
    <property type="entry name" value="RAB GDP/GTP EXCHANGE FACTOR"/>
    <property type="match status" value="1"/>
</dbReference>
<dbReference type="GO" id="GO:0031267">
    <property type="term" value="F:small GTPase binding"/>
    <property type="evidence" value="ECO:0000318"/>
    <property type="project" value="GO_Central"/>
</dbReference>
<evidence type="ECO:0000256" key="6">
    <source>
        <dbReference type="ARBA" id="ARBA00023136"/>
    </source>
</evidence>
<proteinExistence type="inferred from homology"/>
<dbReference type="RefSeq" id="XP_030853205.1">
    <property type="nucleotide sequence ID" value="XM_030997345.1"/>
</dbReference>
<evidence type="ECO:0000313" key="10">
    <source>
        <dbReference type="EnsemblMetazoa" id="XP_030853204"/>
    </source>
</evidence>
<dbReference type="InterPro" id="IPR037191">
    <property type="entry name" value="VPS9_dom_sf"/>
</dbReference>
<dbReference type="InterPro" id="IPR003123">
    <property type="entry name" value="VPS9"/>
</dbReference>
<dbReference type="CTD" id="26130"/>
<dbReference type="InterPro" id="IPR041545">
    <property type="entry name" value="DUF5601"/>
</dbReference>
<dbReference type="SUPFAM" id="SSF48350">
    <property type="entry name" value="GTPase activation domain, GAP"/>
    <property type="match status" value="1"/>
</dbReference>
<dbReference type="PROSITE" id="PS51205">
    <property type="entry name" value="VPS9"/>
    <property type="match status" value="1"/>
</dbReference>
<dbReference type="CDD" id="cd05129">
    <property type="entry name" value="RasGAP_RAP6"/>
    <property type="match status" value="1"/>
</dbReference>
<dbReference type="InterPro" id="IPR008936">
    <property type="entry name" value="Rho_GTPase_activation_prot"/>
</dbReference>
<dbReference type="InterPro" id="IPR045046">
    <property type="entry name" value="Vps9-like"/>
</dbReference>
<keyword evidence="11" id="KW-1185">Reference proteome</keyword>
<feature type="region of interest" description="Disordered" evidence="7">
    <location>
        <begin position="795"/>
        <end position="833"/>
    </location>
</feature>
<dbReference type="Proteomes" id="UP000007110">
    <property type="component" value="Unassembled WGS sequence"/>
</dbReference>
<dbReference type="Pfam" id="PF02204">
    <property type="entry name" value="VPS9"/>
    <property type="match status" value="1"/>
</dbReference>
<dbReference type="GO" id="GO:0051049">
    <property type="term" value="P:regulation of transport"/>
    <property type="evidence" value="ECO:0007669"/>
    <property type="project" value="UniProtKB-ARBA"/>
</dbReference>
<feature type="region of interest" description="Disordered" evidence="7">
    <location>
        <begin position="1229"/>
        <end position="1273"/>
    </location>
</feature>
<protein>
    <recommendedName>
        <fullName evidence="12">GTPase-activating protein and VPS9 domain-containing protein 1-like</fullName>
    </recommendedName>
</protein>
<organism evidence="10 11">
    <name type="scientific">Strongylocentrotus purpuratus</name>
    <name type="common">Purple sea urchin</name>
    <dbReference type="NCBI Taxonomy" id="7668"/>
    <lineage>
        <taxon>Eukaryota</taxon>
        <taxon>Metazoa</taxon>
        <taxon>Echinodermata</taxon>
        <taxon>Eleutherozoa</taxon>
        <taxon>Echinozoa</taxon>
        <taxon>Echinoidea</taxon>
        <taxon>Euechinoidea</taxon>
        <taxon>Echinacea</taxon>
        <taxon>Camarodonta</taxon>
        <taxon>Echinidea</taxon>
        <taxon>Strongylocentrotidae</taxon>
        <taxon>Strongylocentrotus</taxon>
    </lineage>
</organism>
<evidence type="ECO:0008006" key="12">
    <source>
        <dbReference type="Google" id="ProtNLM"/>
    </source>
</evidence>
<feature type="region of interest" description="Disordered" evidence="7">
    <location>
        <begin position="1152"/>
        <end position="1217"/>
    </location>
</feature>
<dbReference type="Pfam" id="PF18151">
    <property type="entry name" value="DUF5601"/>
    <property type="match status" value="1"/>
</dbReference>
<comment type="similarity">
    <text evidence="2">Belongs to the GAPVD1 family.</text>
</comment>
<feature type="compositionally biased region" description="Polar residues" evidence="7">
    <location>
        <begin position="1108"/>
        <end position="1121"/>
    </location>
</feature>
<feature type="compositionally biased region" description="Basic and acidic residues" evidence="7">
    <location>
        <begin position="1309"/>
        <end position="1321"/>
    </location>
</feature>
<reference evidence="11" key="1">
    <citation type="submission" date="2015-02" db="EMBL/GenBank/DDBJ databases">
        <title>Genome sequencing for Strongylocentrotus purpuratus.</title>
        <authorList>
            <person name="Murali S."/>
            <person name="Liu Y."/>
            <person name="Vee V."/>
            <person name="English A."/>
            <person name="Wang M."/>
            <person name="Skinner E."/>
            <person name="Han Y."/>
            <person name="Muzny D.M."/>
            <person name="Worley K.C."/>
            <person name="Gibbs R.A."/>
        </authorList>
    </citation>
    <scope>NUCLEOTIDE SEQUENCE</scope>
</reference>
<keyword evidence="5" id="KW-0344">Guanine-nucleotide releasing factor</keyword>
<evidence type="ECO:0000259" key="8">
    <source>
        <dbReference type="PROSITE" id="PS50018"/>
    </source>
</evidence>
<feature type="compositionally biased region" description="Low complexity" evidence="7">
    <location>
        <begin position="809"/>
        <end position="830"/>
    </location>
</feature>
<dbReference type="InParanoid" id="A0A7M7PKV4"/>
<evidence type="ECO:0000256" key="3">
    <source>
        <dbReference type="ARBA" id="ARBA00022468"/>
    </source>
</evidence>
<evidence type="ECO:0000256" key="1">
    <source>
        <dbReference type="ARBA" id="ARBA00004170"/>
    </source>
</evidence>
<feature type="compositionally biased region" description="Low complexity" evidence="7">
    <location>
        <begin position="1095"/>
        <end position="1107"/>
    </location>
</feature>
<feature type="compositionally biased region" description="Polar residues" evidence="7">
    <location>
        <begin position="1160"/>
        <end position="1175"/>
    </location>
</feature>
<evidence type="ECO:0000313" key="11">
    <source>
        <dbReference type="Proteomes" id="UP000007110"/>
    </source>
</evidence>
<dbReference type="GO" id="GO:0005096">
    <property type="term" value="F:GTPase activator activity"/>
    <property type="evidence" value="ECO:0007669"/>
    <property type="project" value="UniProtKB-KW"/>
</dbReference>
<dbReference type="EnsemblMetazoa" id="XM_030997344">
    <property type="protein sequence ID" value="XP_030853204"/>
    <property type="gene ID" value="LOC576831"/>
</dbReference>
<name>A0A7M7PKV4_STRPU</name>
<evidence type="ECO:0000259" key="9">
    <source>
        <dbReference type="PROSITE" id="PS51205"/>
    </source>
</evidence>
<feature type="region of interest" description="Disordered" evidence="7">
    <location>
        <begin position="1041"/>
        <end position="1129"/>
    </location>
</feature>
<dbReference type="SMART" id="SM00167">
    <property type="entry name" value="VPS9"/>
    <property type="match status" value="1"/>
</dbReference>
<keyword evidence="6" id="KW-0472">Membrane</keyword>
<feature type="compositionally biased region" description="Basic and acidic residues" evidence="7">
    <location>
        <begin position="869"/>
        <end position="881"/>
    </location>
</feature>
<accession>A0A7M7PKV4</accession>
<evidence type="ECO:0000256" key="4">
    <source>
        <dbReference type="ARBA" id="ARBA00022583"/>
    </source>
</evidence>
<feature type="compositionally biased region" description="Polar residues" evidence="7">
    <location>
        <begin position="1082"/>
        <end position="1093"/>
    </location>
</feature>
<feature type="compositionally biased region" description="Basic and acidic residues" evidence="7">
    <location>
        <begin position="1237"/>
        <end position="1249"/>
    </location>
</feature>
<dbReference type="OMA" id="ENHEIML"/>
<dbReference type="GO" id="GO:0005085">
    <property type="term" value="F:guanyl-nucleotide exchange factor activity"/>
    <property type="evidence" value="ECO:0000318"/>
    <property type="project" value="GO_Central"/>
</dbReference>
<dbReference type="Pfam" id="PF00616">
    <property type="entry name" value="RasGAP"/>
    <property type="match status" value="1"/>
</dbReference>
<dbReference type="Gene3D" id="1.20.1050.80">
    <property type="entry name" value="VPS9 domain"/>
    <property type="match status" value="1"/>
</dbReference>
<dbReference type="Gene3D" id="1.10.506.10">
    <property type="entry name" value="GTPase Activation - p120gap, domain 1"/>
    <property type="match status" value="1"/>
</dbReference>
<feature type="compositionally biased region" description="Polar residues" evidence="7">
    <location>
        <begin position="1349"/>
        <end position="1363"/>
    </location>
</feature>
<feature type="region of interest" description="Disordered" evidence="7">
    <location>
        <begin position="1309"/>
        <end position="1363"/>
    </location>
</feature>
<feature type="region of interest" description="Disordered" evidence="7">
    <location>
        <begin position="453"/>
        <end position="493"/>
    </location>
</feature>
<feature type="compositionally biased region" description="Polar residues" evidence="7">
    <location>
        <begin position="466"/>
        <end position="484"/>
    </location>
</feature>
<dbReference type="EnsemblMetazoa" id="XM_030997345">
    <property type="protein sequence ID" value="XP_030853205"/>
    <property type="gene ID" value="LOC576831"/>
</dbReference>
<feature type="compositionally biased region" description="Polar residues" evidence="7">
    <location>
        <begin position="1044"/>
        <end position="1056"/>
    </location>
</feature>
<dbReference type="PROSITE" id="PS50018">
    <property type="entry name" value="RAS_GTPASE_ACTIV_2"/>
    <property type="match status" value="1"/>
</dbReference>
<feature type="compositionally biased region" description="Low complexity" evidence="7">
    <location>
        <begin position="853"/>
        <end position="866"/>
    </location>
</feature>
<keyword evidence="4" id="KW-0254">Endocytosis</keyword>
<sequence length="1754" mass="190830">MAVTMNSAAELLSLAQRLKEERLYIQSEKNLLQGLHEEVTQTSDKLHRVAWITQQQRQTLNSLVRASSNSPPAACCYRANALERVGFVDGYKQLGFQDSLYGDVLNFLRENPSITAQILAQGERANLERAPGLVHSVISGIYGNCVVDDDEQHFLIFIQSLMRHQLSESDDPRRLLRRGRCAFAIAFKVFTEALFSGKLYLTAALHEPVMAVLMNDEVCLETDVQKAMDHFSPEERKQRFGTPGTPEYEQSVQKHMNSIMDQLVGLCNKFIIGLHSNIYCFPPSLDWIISQLHKILVDAGQVGSADIRIMCADLLLTCFVGPAIVDPEPYGITSDILVSETARFNLMQVAQILQGLALQTSTTSKESSGRVPDIYARFPKGCMSSYLDALIDNLSSSDMPPTTSQLKGMTRGSTFITETELHSLISYVRDVLATNPDQALFKDLEGHLASLPASTPHTPAGGQKPAPTTNAIPCPQGSQITSPKSGIAPGASSPNLSFKGNLASIVSSSVLARRMGKTSTVSPSGQDDDSLEITGQTECVMVTQPEDVLVIGLGNQINECPGMMSEAKVLSSLPQKAKKRNSIDASQIRTGGNLASISEMPEKHLRFSADASGNSDNMMEAMSIGASNSVYSMDLEGENVSNLSGRNTPRSAISMASSTTEHNRPEIIDSTQLPNNTNITDQFGKFDIGTNLQDGKNMVPETFSETWSTDVIGSDTSEPIPNDHLQEIAEEEANLQGATASFLGVHPPLNDPQETGSETWSVDVLQSDSEQTEDRLHEVDDSQLDLAGVMTEQESEQLLAKVGTEAGSRRSSSGESHSVDRSSSNDSPSVEECAKKGANLTLESTGSKLASLFPSDDLSSSHSLSSTQRPRDPAMFDRSDKPPTVPARPSRAPPTSNIGGSYDVIHTAGDTVQRNGVGPDLAKSTKSLTSLDVDSVLQDFDPLSTPSPSSNPFTLSMNGNVPTVKRTNLPQGAKPKVRSSPQSAQGMPVGGGGVRYSDNLGTFNPIYEMHNKAFQPAAANQDSLFDVNPNTQFAIINHGFSEQGMPQNTQRDSNYLSGYANPLASFDTLPPPGAHPSHFGPPSSQSQTTTFPVRNSVGGSDSGVNSGESASNSDHFSNRADSSISTGSSGSMSLLMVSSESFKPVEANQMSSGEWPIMDNQGNANFLSSPSSSTGAVVGSSEDSDSKLGSTPSFDRSISSDSYEMEGCPDSPDKGRSWFKKKIKQINRSIGSARAKSQKDKSGGGREEQGWSSQTNAQLSAKDARGSTDNIQIIPNPALVPDLFETEQGVKDASVPETSSEDILNKYRDLGKGRSNDHLEATEDSATDGTNADSSNEDDSGSHGDKPDSNSTEPSSSADSENLESTYAFNDAKRKLRIVLRSADLHTFSSLSNHSTHCRARGGGGVMGDMGDGKEMSRYPENELVAFMKVQLAEAMNLQDKALIAQLRETLRCVGNFDNEGCRKLLAVLREEYEARSPYIAYLVRTRKGLALSKAHLERQLERIQRDKEVVNKFFTMVCVRFFLERQEQTIIKFISDFKALTAADEKTHLVKYYLSTLNNWIQQDPIWQAASETQKQDAELATERAIMSRIYKLALYPNGDGDILRDQLFNQHIQRLGRVVSGSHKALQIPEKYRRESPWPAAQAEILNINAYKTPKDKVQCVLRCCTIIMNLLSMADGAAPPGADDFVPVLMFVLIKANPPSLLSTIQYVNSFYLENDPYSDSDGSSGSGEERYWWMQFSAAVEYSKTIDDRK</sequence>
<dbReference type="GO" id="GO:0006897">
    <property type="term" value="P:endocytosis"/>
    <property type="evidence" value="ECO:0007669"/>
    <property type="project" value="UniProtKB-KW"/>
</dbReference>
<dbReference type="OrthoDB" id="10264848at2759"/>
<dbReference type="KEGG" id="spu:576831"/>
<dbReference type="PANTHER" id="PTHR23101:SF25">
    <property type="entry name" value="GTPASE-ACTIVATING PROTEIN AND VPS9 DOMAIN-CONTAINING PROTEIN 1"/>
    <property type="match status" value="1"/>
</dbReference>
<dbReference type="GO" id="GO:0016020">
    <property type="term" value="C:membrane"/>
    <property type="evidence" value="ECO:0007669"/>
    <property type="project" value="UniProtKB-SubCell"/>
</dbReference>
<evidence type="ECO:0000256" key="5">
    <source>
        <dbReference type="ARBA" id="ARBA00022658"/>
    </source>
</evidence>
<feature type="domain" description="Ras-GAP" evidence="8">
    <location>
        <begin position="149"/>
        <end position="358"/>
    </location>
</feature>
<evidence type="ECO:0000256" key="2">
    <source>
        <dbReference type="ARBA" id="ARBA00008489"/>
    </source>
</evidence>